<comment type="similarity">
    <text evidence="1 6">Belongs to the sigma-70 factor family. ECF subfamily.</text>
</comment>
<dbReference type="InterPro" id="IPR000838">
    <property type="entry name" value="RNA_pol_sigma70_ECF_CS"/>
</dbReference>
<dbReference type="NCBIfam" id="TIGR02937">
    <property type="entry name" value="sigma70-ECF"/>
    <property type="match status" value="1"/>
</dbReference>
<feature type="domain" description="RNA polymerase sigma-70 region 2" evidence="8">
    <location>
        <begin position="2"/>
        <end position="62"/>
    </location>
</feature>
<dbReference type="Pfam" id="PF04542">
    <property type="entry name" value="Sigma70_r2"/>
    <property type="match status" value="1"/>
</dbReference>
<feature type="region of interest" description="Disordered" evidence="7">
    <location>
        <begin position="59"/>
        <end position="82"/>
    </location>
</feature>
<evidence type="ECO:0000256" key="2">
    <source>
        <dbReference type="ARBA" id="ARBA00023015"/>
    </source>
</evidence>
<organism evidence="10 11">
    <name type="scientific">Nocardiopsis metallicus</name>
    <dbReference type="NCBI Taxonomy" id="179819"/>
    <lineage>
        <taxon>Bacteria</taxon>
        <taxon>Bacillati</taxon>
        <taxon>Actinomycetota</taxon>
        <taxon>Actinomycetes</taxon>
        <taxon>Streptosporangiales</taxon>
        <taxon>Nocardiopsidaceae</taxon>
        <taxon>Nocardiopsis</taxon>
    </lineage>
</organism>
<comment type="caution">
    <text evidence="10">The sequence shown here is derived from an EMBL/GenBank/DDBJ whole genome shotgun (WGS) entry which is preliminary data.</text>
</comment>
<accession>A0A840WG12</accession>
<proteinExistence type="inferred from homology"/>
<evidence type="ECO:0000256" key="4">
    <source>
        <dbReference type="ARBA" id="ARBA00023125"/>
    </source>
</evidence>
<sequence>MLLRYASSLVGNDLHWAEDLVQEAVLRAWRNIDVLNTDAAKLRPWLFTVIRHLAIDGHRSRGSRPSEVEQDASTDHGVPDETERVVTTQVVADALGDLTPQHREILLYVHYLGKSVRETAQALGIPAGTVKSRTYKAARALRAALDRRGYTR</sequence>
<evidence type="ECO:0000256" key="6">
    <source>
        <dbReference type="RuleBase" id="RU000716"/>
    </source>
</evidence>
<dbReference type="Gene3D" id="1.10.1740.10">
    <property type="match status" value="1"/>
</dbReference>
<evidence type="ECO:0000313" key="10">
    <source>
        <dbReference type="EMBL" id="MBB5490667.1"/>
    </source>
</evidence>
<keyword evidence="2 6" id="KW-0805">Transcription regulation</keyword>
<dbReference type="PANTHER" id="PTHR43133:SF52">
    <property type="entry name" value="ECF RNA POLYMERASE SIGMA FACTOR SIGL"/>
    <property type="match status" value="1"/>
</dbReference>
<evidence type="ECO:0000256" key="3">
    <source>
        <dbReference type="ARBA" id="ARBA00023082"/>
    </source>
</evidence>
<evidence type="ECO:0000259" key="8">
    <source>
        <dbReference type="Pfam" id="PF04542"/>
    </source>
</evidence>
<dbReference type="InterPro" id="IPR013249">
    <property type="entry name" value="RNA_pol_sigma70_r4_t2"/>
</dbReference>
<dbReference type="SUPFAM" id="SSF88946">
    <property type="entry name" value="Sigma2 domain of RNA polymerase sigma factors"/>
    <property type="match status" value="1"/>
</dbReference>
<dbReference type="GO" id="GO:0016987">
    <property type="term" value="F:sigma factor activity"/>
    <property type="evidence" value="ECO:0007669"/>
    <property type="project" value="UniProtKB-KW"/>
</dbReference>
<dbReference type="Proteomes" id="UP000579647">
    <property type="component" value="Unassembled WGS sequence"/>
</dbReference>
<dbReference type="Gene3D" id="1.10.10.10">
    <property type="entry name" value="Winged helix-like DNA-binding domain superfamily/Winged helix DNA-binding domain"/>
    <property type="match status" value="1"/>
</dbReference>
<dbReference type="InterPro" id="IPR007627">
    <property type="entry name" value="RNA_pol_sigma70_r2"/>
</dbReference>
<dbReference type="GO" id="GO:0006352">
    <property type="term" value="P:DNA-templated transcription initiation"/>
    <property type="evidence" value="ECO:0007669"/>
    <property type="project" value="InterPro"/>
</dbReference>
<dbReference type="InterPro" id="IPR014284">
    <property type="entry name" value="RNA_pol_sigma-70_dom"/>
</dbReference>
<feature type="domain" description="RNA polymerase sigma factor 70 region 4 type 2" evidence="9">
    <location>
        <begin position="91"/>
        <end position="141"/>
    </location>
</feature>
<keyword evidence="11" id="KW-1185">Reference proteome</keyword>
<reference evidence="10 11" key="1">
    <citation type="submission" date="2020-08" db="EMBL/GenBank/DDBJ databases">
        <title>Sequencing the genomes of 1000 actinobacteria strains.</title>
        <authorList>
            <person name="Klenk H.-P."/>
        </authorList>
    </citation>
    <scope>NUCLEOTIDE SEQUENCE [LARGE SCALE GENOMIC DNA]</scope>
    <source>
        <strain evidence="10 11">DSM 44598</strain>
    </source>
</reference>
<keyword evidence="3 6" id="KW-0731">Sigma factor</keyword>
<dbReference type="InterPro" id="IPR039425">
    <property type="entry name" value="RNA_pol_sigma-70-like"/>
</dbReference>
<dbReference type="Pfam" id="PF08281">
    <property type="entry name" value="Sigma70_r4_2"/>
    <property type="match status" value="1"/>
</dbReference>
<dbReference type="InterPro" id="IPR013325">
    <property type="entry name" value="RNA_pol_sigma_r2"/>
</dbReference>
<keyword evidence="5 6" id="KW-0804">Transcription</keyword>
<gene>
    <name evidence="10" type="ORF">HNR07_001804</name>
</gene>
<evidence type="ECO:0000256" key="7">
    <source>
        <dbReference type="SAM" id="MobiDB-lite"/>
    </source>
</evidence>
<dbReference type="InterPro" id="IPR013324">
    <property type="entry name" value="RNA_pol_sigma_r3/r4-like"/>
</dbReference>
<evidence type="ECO:0000259" key="9">
    <source>
        <dbReference type="Pfam" id="PF08281"/>
    </source>
</evidence>
<dbReference type="PROSITE" id="PS01063">
    <property type="entry name" value="SIGMA70_ECF"/>
    <property type="match status" value="1"/>
</dbReference>
<evidence type="ECO:0000313" key="11">
    <source>
        <dbReference type="Proteomes" id="UP000579647"/>
    </source>
</evidence>
<dbReference type="InterPro" id="IPR036388">
    <property type="entry name" value="WH-like_DNA-bd_sf"/>
</dbReference>
<dbReference type="SUPFAM" id="SSF88659">
    <property type="entry name" value="Sigma3 and sigma4 domains of RNA polymerase sigma factors"/>
    <property type="match status" value="1"/>
</dbReference>
<name>A0A840WG12_9ACTN</name>
<keyword evidence="4 6" id="KW-0238">DNA-binding</keyword>
<evidence type="ECO:0000256" key="5">
    <source>
        <dbReference type="ARBA" id="ARBA00023163"/>
    </source>
</evidence>
<evidence type="ECO:0000256" key="1">
    <source>
        <dbReference type="ARBA" id="ARBA00010641"/>
    </source>
</evidence>
<dbReference type="PANTHER" id="PTHR43133">
    <property type="entry name" value="RNA POLYMERASE ECF-TYPE SIGMA FACTO"/>
    <property type="match status" value="1"/>
</dbReference>
<dbReference type="AlphaFoldDB" id="A0A840WG12"/>
<dbReference type="GO" id="GO:0003677">
    <property type="term" value="F:DNA binding"/>
    <property type="evidence" value="ECO:0007669"/>
    <property type="project" value="UniProtKB-KW"/>
</dbReference>
<dbReference type="EMBL" id="JACHDO010000001">
    <property type="protein sequence ID" value="MBB5490667.1"/>
    <property type="molecule type" value="Genomic_DNA"/>
</dbReference>
<dbReference type="GO" id="GO:0006950">
    <property type="term" value="P:response to stress"/>
    <property type="evidence" value="ECO:0007669"/>
    <property type="project" value="UniProtKB-ARBA"/>
</dbReference>
<protein>
    <recommendedName>
        <fullName evidence="6">RNA polymerase sigma factor</fullName>
    </recommendedName>
</protein>
<dbReference type="CDD" id="cd06171">
    <property type="entry name" value="Sigma70_r4"/>
    <property type="match status" value="1"/>
</dbReference>